<organism evidence="5 6">
    <name type="scientific">Mytilus coruscus</name>
    <name type="common">Sea mussel</name>
    <dbReference type="NCBI Taxonomy" id="42192"/>
    <lineage>
        <taxon>Eukaryota</taxon>
        <taxon>Metazoa</taxon>
        <taxon>Spiralia</taxon>
        <taxon>Lophotrochozoa</taxon>
        <taxon>Mollusca</taxon>
        <taxon>Bivalvia</taxon>
        <taxon>Autobranchia</taxon>
        <taxon>Pteriomorphia</taxon>
        <taxon>Mytilida</taxon>
        <taxon>Mytiloidea</taxon>
        <taxon>Mytilidae</taxon>
        <taxon>Mytilinae</taxon>
        <taxon>Mytilus</taxon>
    </lineage>
</organism>
<keyword evidence="5" id="KW-0378">Hydrolase</keyword>
<dbReference type="OrthoDB" id="6201022at2759"/>
<keyword evidence="3" id="KW-1133">Transmembrane helix</keyword>
<dbReference type="SUPFAM" id="SSF56487">
    <property type="entry name" value="SRCR-like"/>
    <property type="match status" value="1"/>
</dbReference>
<proteinExistence type="predicted"/>
<dbReference type="Gene3D" id="3.10.250.10">
    <property type="entry name" value="SRCR-like domain"/>
    <property type="match status" value="1"/>
</dbReference>
<dbReference type="AlphaFoldDB" id="A0A6J8C911"/>
<gene>
    <name evidence="5" type="ORF">MCOR_26490</name>
</gene>
<dbReference type="EC" id="3.4.21.-" evidence="5"/>
<dbReference type="InterPro" id="IPR036772">
    <property type="entry name" value="SRCR-like_dom_sf"/>
</dbReference>
<dbReference type="Gene3D" id="2.60.120.740">
    <property type="match status" value="1"/>
</dbReference>
<dbReference type="GO" id="GO:0016020">
    <property type="term" value="C:membrane"/>
    <property type="evidence" value="ECO:0007669"/>
    <property type="project" value="InterPro"/>
</dbReference>
<dbReference type="InterPro" id="IPR001190">
    <property type="entry name" value="SRCR"/>
</dbReference>
<name>A0A6J8C911_MYTCO</name>
<evidence type="ECO:0000256" key="1">
    <source>
        <dbReference type="ARBA" id="ARBA00023157"/>
    </source>
</evidence>
<dbReference type="CDD" id="cd22823">
    <property type="entry name" value="Gal_Rha_Lectin"/>
    <property type="match status" value="1"/>
</dbReference>
<comment type="caution">
    <text evidence="2">Lacks conserved residue(s) required for the propagation of feature annotation.</text>
</comment>
<feature type="disulfide bond" evidence="2">
    <location>
        <begin position="457"/>
        <end position="467"/>
    </location>
</feature>
<evidence type="ECO:0000313" key="6">
    <source>
        <dbReference type="Proteomes" id="UP000507470"/>
    </source>
</evidence>
<accession>A0A6J8C911</accession>
<dbReference type="PROSITE" id="PS50287">
    <property type="entry name" value="SRCR_2"/>
    <property type="match status" value="1"/>
</dbReference>
<feature type="domain" description="SRCR" evidence="4">
    <location>
        <begin position="376"/>
        <end position="487"/>
    </location>
</feature>
<evidence type="ECO:0000259" key="4">
    <source>
        <dbReference type="PROSITE" id="PS50287"/>
    </source>
</evidence>
<dbReference type="Pfam" id="PF00530">
    <property type="entry name" value="SRCR"/>
    <property type="match status" value="1"/>
</dbReference>
<dbReference type="SMART" id="SM00202">
    <property type="entry name" value="SR"/>
    <property type="match status" value="1"/>
</dbReference>
<evidence type="ECO:0000313" key="5">
    <source>
        <dbReference type="EMBL" id="CAC5391480.1"/>
    </source>
</evidence>
<dbReference type="GO" id="GO:0016787">
    <property type="term" value="F:hydrolase activity"/>
    <property type="evidence" value="ECO:0007669"/>
    <property type="project" value="UniProtKB-KW"/>
</dbReference>
<keyword evidence="6" id="KW-1185">Reference proteome</keyword>
<evidence type="ECO:0000256" key="3">
    <source>
        <dbReference type="SAM" id="Phobius"/>
    </source>
</evidence>
<dbReference type="InterPro" id="IPR043159">
    <property type="entry name" value="Lectin_gal-bd_sf"/>
</dbReference>
<evidence type="ECO:0000256" key="2">
    <source>
        <dbReference type="PROSITE-ProRule" id="PRU00196"/>
    </source>
</evidence>
<dbReference type="EMBL" id="CACVKT020004773">
    <property type="protein sequence ID" value="CAC5391480.1"/>
    <property type="molecule type" value="Genomic_DNA"/>
</dbReference>
<keyword evidence="3" id="KW-0812">Transmembrane</keyword>
<sequence>MSSIVELCAALAKRRADLIKDVHGYTDGSSYTKPGSAVNHLCLPKQPQWGVYDEKVNKHPSVGGAVFNVYDIDIKNSLFDRSKYDGYSFNVMSAITIKPRQNLNRERERERNIQGDKAKQDYTIFWLCKKIKKISKMNAFASTGMFLLFSIGNKMLTAQVNRDVIFCESADLEIKCPMNTYIEVKSVNSGNAVCEQNVENVDCLRHFNGSIEQQCSTKNNCTISANEFQNHGCSRIPKFIKVKYTCTCTWFWWRSKYTELCTKYLPGINCDSSCMFIATDMKIDGIQENEVFCPMCLNSDVRESLSKLCKNSLKCFSPQNNNNCLFHPRFVKIQYSCQGDNMWSSLSPNSSAEPTETRASKNTNTTFTYVTPESSVHSTDGTTITIETPPQVQIDMQGRVLIYHPVRNKSFTVCGNQWDDNDAKVLCNYVDKSAYGIAYQMQAHGPINFTLQLEFQCTGNETSLFGCITKFDGYGCMISTVAAAKCCKGGNDSSECSSDKQSMMASTQSNIGLVLGLVLGLLLLVCVVILIVLYLRRSVGPKKKKQEQNSDSSRNEYIGTQDIAMPIANEHRPPYIHLEMKRNNQYHGITGGLSSMSEYEYSDINNASNEKSTLDKYTNQLDKKRDNMSHNYSAVLDQTKETSFIPKSKSTVNNYLVLDPNETGFNRSEGPEKTNGSYELAKPIHDIDLSKDEERKKETIRGCLCTF</sequence>
<dbReference type="Proteomes" id="UP000507470">
    <property type="component" value="Unassembled WGS sequence"/>
</dbReference>
<reference evidence="5 6" key="1">
    <citation type="submission" date="2020-06" db="EMBL/GenBank/DDBJ databases">
        <authorList>
            <person name="Li R."/>
            <person name="Bekaert M."/>
        </authorList>
    </citation>
    <scope>NUCLEOTIDE SEQUENCE [LARGE SCALE GENOMIC DNA]</scope>
    <source>
        <strain evidence="6">wild</strain>
    </source>
</reference>
<keyword evidence="3" id="KW-0472">Membrane</keyword>
<keyword evidence="1 2" id="KW-1015">Disulfide bond</keyword>
<feature type="transmembrane region" description="Helical" evidence="3">
    <location>
        <begin position="511"/>
        <end position="535"/>
    </location>
</feature>
<protein>
    <submittedName>
        <fullName evidence="5">PRSS12</fullName>
        <ecNumber evidence="5">3.4.21.-</ecNumber>
    </submittedName>
</protein>